<evidence type="ECO:0000259" key="2">
    <source>
        <dbReference type="Pfam" id="PF03848"/>
    </source>
</evidence>
<feature type="domain" description="Tellurite resistance methyltransferase TehB-like" evidence="2">
    <location>
        <begin position="40"/>
        <end position="183"/>
    </location>
</feature>
<accession>A0A419SLQ5</accession>
<dbReference type="Gene3D" id="3.40.50.150">
    <property type="entry name" value="Vaccinia Virus protein VP39"/>
    <property type="match status" value="1"/>
</dbReference>
<dbReference type="OrthoDB" id="9804312at2"/>
<sequence>MKYTEGKLAVGMERKDRWNQKYTDQLQRESELTPTPRLEKQSDYLRGGTALDLACGLGKNSLFLARQNYEVQAIDISEVAIDFLKEQASKENLPITAAVADITNLDELHSLQPVDLIVITKYLDRALFPIVKTLIKKGGYFFMETFYQSDEEKNEKIPSQFKLETQELLNEFAGWKILFYEEDERSGIQTIFCQKR</sequence>
<dbReference type="PANTHER" id="PTHR43861:SF3">
    <property type="entry name" value="PUTATIVE (AFU_ORTHOLOGUE AFUA_2G14390)-RELATED"/>
    <property type="match status" value="1"/>
</dbReference>
<dbReference type="PANTHER" id="PTHR43861">
    <property type="entry name" value="TRANS-ACONITATE 2-METHYLTRANSFERASE-RELATED"/>
    <property type="match status" value="1"/>
</dbReference>
<name>A0A419SLQ5_9BACL</name>
<dbReference type="GO" id="GO:0016740">
    <property type="term" value="F:transferase activity"/>
    <property type="evidence" value="ECO:0007669"/>
    <property type="project" value="UniProtKB-KW"/>
</dbReference>
<organism evidence="3 4">
    <name type="scientific">Ammoniphilus oxalaticus</name>
    <dbReference type="NCBI Taxonomy" id="66863"/>
    <lineage>
        <taxon>Bacteria</taxon>
        <taxon>Bacillati</taxon>
        <taxon>Bacillota</taxon>
        <taxon>Bacilli</taxon>
        <taxon>Bacillales</taxon>
        <taxon>Paenibacillaceae</taxon>
        <taxon>Aneurinibacillus group</taxon>
        <taxon>Ammoniphilus</taxon>
    </lineage>
</organism>
<comment type="caution">
    <text evidence="3">The sequence shown here is derived from an EMBL/GenBank/DDBJ whole genome shotgun (WGS) entry which is preliminary data.</text>
</comment>
<dbReference type="Pfam" id="PF03848">
    <property type="entry name" value="TehB"/>
    <property type="match status" value="1"/>
</dbReference>
<dbReference type="Proteomes" id="UP000284219">
    <property type="component" value="Unassembled WGS sequence"/>
</dbReference>
<dbReference type="InterPro" id="IPR029063">
    <property type="entry name" value="SAM-dependent_MTases_sf"/>
</dbReference>
<evidence type="ECO:0000256" key="1">
    <source>
        <dbReference type="ARBA" id="ARBA00022679"/>
    </source>
</evidence>
<evidence type="ECO:0000313" key="3">
    <source>
        <dbReference type="EMBL" id="RKD25013.1"/>
    </source>
</evidence>
<evidence type="ECO:0000313" key="4">
    <source>
        <dbReference type="Proteomes" id="UP000284219"/>
    </source>
</evidence>
<protein>
    <recommendedName>
        <fullName evidence="2">Tellurite resistance methyltransferase TehB-like domain-containing protein</fullName>
    </recommendedName>
</protein>
<dbReference type="InterPro" id="IPR015985">
    <property type="entry name" value="TehB-like_dom"/>
</dbReference>
<dbReference type="RefSeq" id="WP_120188832.1">
    <property type="nucleotide sequence ID" value="NZ_MCHY01000007.1"/>
</dbReference>
<keyword evidence="4" id="KW-1185">Reference proteome</keyword>
<dbReference type="EMBL" id="MCHY01000007">
    <property type="protein sequence ID" value="RKD25013.1"/>
    <property type="molecule type" value="Genomic_DNA"/>
</dbReference>
<gene>
    <name evidence="3" type="ORF">BEP19_04075</name>
</gene>
<dbReference type="AlphaFoldDB" id="A0A419SLQ5"/>
<reference evidence="3 4" key="1">
    <citation type="submission" date="2016-08" db="EMBL/GenBank/DDBJ databases">
        <title>Novel Firmicute Genomes.</title>
        <authorList>
            <person name="Poppleton D.I."/>
            <person name="Gribaldo S."/>
        </authorList>
    </citation>
    <scope>NUCLEOTIDE SEQUENCE [LARGE SCALE GENOMIC DNA]</scope>
    <source>
        <strain evidence="3 4">RAOx-1</strain>
    </source>
</reference>
<keyword evidence="1" id="KW-0808">Transferase</keyword>
<dbReference type="SUPFAM" id="SSF53335">
    <property type="entry name" value="S-adenosyl-L-methionine-dependent methyltransferases"/>
    <property type="match status" value="1"/>
</dbReference>
<dbReference type="CDD" id="cd02440">
    <property type="entry name" value="AdoMet_MTases"/>
    <property type="match status" value="1"/>
</dbReference>
<proteinExistence type="predicted"/>